<dbReference type="GO" id="GO:0016491">
    <property type="term" value="F:oxidoreductase activity"/>
    <property type="evidence" value="ECO:0007669"/>
    <property type="project" value="UniProtKB-ARBA"/>
</dbReference>
<feature type="domain" description="Cysteine-rich" evidence="1">
    <location>
        <begin position="4"/>
        <end position="72"/>
    </location>
</feature>
<reference evidence="2" key="1">
    <citation type="journal article" date="2014" name="Int. J. Syst. Evol. Microbiol.">
        <title>Complete genome sequence of Corynebacterium casei LMG S-19264T (=DSM 44701T), isolated from a smear-ripened cheese.</title>
        <authorList>
            <consortium name="US DOE Joint Genome Institute (JGI-PGF)"/>
            <person name="Walter F."/>
            <person name="Albersmeier A."/>
            <person name="Kalinowski J."/>
            <person name="Ruckert C."/>
        </authorList>
    </citation>
    <scope>NUCLEOTIDE SEQUENCE</scope>
    <source>
        <strain evidence="2">JCM 11219</strain>
    </source>
</reference>
<comment type="caution">
    <text evidence="2">The sequence shown here is derived from an EMBL/GenBank/DDBJ whole genome shotgun (WGS) entry which is preliminary data.</text>
</comment>
<organism evidence="2 3">
    <name type="scientific">Vulcanisaeta souniana JCM 11219</name>
    <dbReference type="NCBI Taxonomy" id="1293586"/>
    <lineage>
        <taxon>Archaea</taxon>
        <taxon>Thermoproteota</taxon>
        <taxon>Thermoprotei</taxon>
        <taxon>Thermoproteales</taxon>
        <taxon>Thermoproteaceae</taxon>
        <taxon>Vulcanisaeta</taxon>
    </lineage>
</organism>
<dbReference type="Pfam" id="PF02754">
    <property type="entry name" value="CCG"/>
    <property type="match status" value="1"/>
</dbReference>
<dbReference type="Proteomes" id="UP000657075">
    <property type="component" value="Unassembled WGS sequence"/>
</dbReference>
<evidence type="ECO:0000259" key="1">
    <source>
        <dbReference type="Pfam" id="PF02754"/>
    </source>
</evidence>
<dbReference type="EMBL" id="BMNM01000002">
    <property type="protein sequence ID" value="GGI73118.1"/>
    <property type="molecule type" value="Genomic_DNA"/>
</dbReference>
<evidence type="ECO:0000313" key="3">
    <source>
        <dbReference type="Proteomes" id="UP000657075"/>
    </source>
</evidence>
<reference evidence="2" key="2">
    <citation type="submission" date="2020-09" db="EMBL/GenBank/DDBJ databases">
        <authorList>
            <person name="Sun Q."/>
            <person name="Ohkuma M."/>
        </authorList>
    </citation>
    <scope>NUCLEOTIDE SEQUENCE</scope>
    <source>
        <strain evidence="2">JCM 11219</strain>
    </source>
</reference>
<dbReference type="AlphaFoldDB" id="A0A830EHV6"/>
<name>A0A830EHV6_9CREN</name>
<gene>
    <name evidence="2" type="ORF">GCM10007112_07470</name>
</gene>
<dbReference type="InterPro" id="IPR004017">
    <property type="entry name" value="Cys_rich_dom"/>
</dbReference>
<proteinExistence type="predicted"/>
<protein>
    <recommendedName>
        <fullName evidence="1">Cysteine-rich domain-containing protein</fullName>
    </recommendedName>
</protein>
<evidence type="ECO:0000313" key="2">
    <source>
        <dbReference type="EMBL" id="GGI73118.1"/>
    </source>
</evidence>
<sequence length="84" mass="9762">MTNSCVAWQSHTHLVYATIRVLTWNGFEIVMPKEFKCCGAGMMYSNRHPDITREITRQKLEDLMRHKPEALMLGAWLVRLIGQT</sequence>
<accession>A0A830EHV6</accession>